<dbReference type="Proteomes" id="UP000095552">
    <property type="component" value="Unassembled WGS sequence"/>
</dbReference>
<proteinExistence type="predicted"/>
<evidence type="ECO:0008006" key="4">
    <source>
        <dbReference type="Google" id="ProtNLM"/>
    </source>
</evidence>
<gene>
    <name evidence="2" type="ORF">BFP71_06665</name>
</gene>
<name>A0A1E5T365_9BACT</name>
<organism evidence="2 3">
    <name type="scientific">Roseivirga misakiensis</name>
    <dbReference type="NCBI Taxonomy" id="1563681"/>
    <lineage>
        <taxon>Bacteria</taxon>
        <taxon>Pseudomonadati</taxon>
        <taxon>Bacteroidota</taxon>
        <taxon>Cytophagia</taxon>
        <taxon>Cytophagales</taxon>
        <taxon>Roseivirgaceae</taxon>
        <taxon>Roseivirga</taxon>
    </lineage>
</organism>
<feature type="signal peptide" evidence="1">
    <location>
        <begin position="1"/>
        <end position="26"/>
    </location>
</feature>
<dbReference type="PROSITE" id="PS51257">
    <property type="entry name" value="PROKAR_LIPOPROTEIN"/>
    <property type="match status" value="1"/>
</dbReference>
<evidence type="ECO:0000313" key="3">
    <source>
        <dbReference type="Proteomes" id="UP000095552"/>
    </source>
</evidence>
<comment type="caution">
    <text evidence="2">The sequence shown here is derived from an EMBL/GenBank/DDBJ whole genome shotgun (WGS) entry which is preliminary data.</text>
</comment>
<evidence type="ECO:0000256" key="1">
    <source>
        <dbReference type="SAM" id="SignalP"/>
    </source>
</evidence>
<dbReference type="EMBL" id="MDGQ01000004">
    <property type="protein sequence ID" value="OEK05796.1"/>
    <property type="molecule type" value="Genomic_DNA"/>
</dbReference>
<dbReference type="STRING" id="1563681.BFP71_06665"/>
<keyword evidence="1" id="KW-0732">Signal</keyword>
<accession>A0A1E5T365</accession>
<keyword evidence="3" id="KW-1185">Reference proteome</keyword>
<sequence length="156" mass="18075">MMIRMKRNSKLSILITVVFIMTVASCGDEFCEISDPFFEERCGVDKPCEVDLKEVFDFEWDKLYFFGSWSYPDEIEKIIGFDCDCEVVPDGETYVVFTKGKKIVKEYNTRCYLTFLGGLRNDKNGVVAIDARKTLFDVETRMQGNLPNYYLTPSNK</sequence>
<feature type="chain" id="PRO_5009185884" description="Lipocalin-like domain-containing protein" evidence="1">
    <location>
        <begin position="27"/>
        <end position="156"/>
    </location>
</feature>
<dbReference type="AlphaFoldDB" id="A0A1E5T365"/>
<evidence type="ECO:0000313" key="2">
    <source>
        <dbReference type="EMBL" id="OEK05796.1"/>
    </source>
</evidence>
<protein>
    <recommendedName>
        <fullName evidence="4">Lipocalin-like domain-containing protein</fullName>
    </recommendedName>
</protein>
<reference evidence="2 3" key="1">
    <citation type="submission" date="2016-08" db="EMBL/GenBank/DDBJ databases">
        <title>Draft genome of Fabibacter sp. strain SK-8.</title>
        <authorList>
            <person name="Wong S.-K."/>
            <person name="Hamasaki K."/>
            <person name="Yoshizawa S."/>
        </authorList>
    </citation>
    <scope>NUCLEOTIDE SEQUENCE [LARGE SCALE GENOMIC DNA]</scope>
    <source>
        <strain evidence="2 3">SK-8</strain>
    </source>
</reference>